<dbReference type="AlphaFoldDB" id="A0A5S5CM40"/>
<protein>
    <submittedName>
        <fullName evidence="9">Two-component system alkaline phosphatase synthesis response regulator PhoP</fullName>
    </submittedName>
</protein>
<gene>
    <name evidence="9" type="ORF">BCM02_101691</name>
</gene>
<evidence type="ECO:0000256" key="4">
    <source>
        <dbReference type="ARBA" id="ARBA00023015"/>
    </source>
</evidence>
<dbReference type="GO" id="GO:0000976">
    <property type="term" value="F:transcription cis-regulatory region binding"/>
    <property type="evidence" value="ECO:0007669"/>
    <property type="project" value="TreeGrafter"/>
</dbReference>
<dbReference type="InterPro" id="IPR016032">
    <property type="entry name" value="Sig_transdc_resp-reg_C-effctor"/>
</dbReference>
<comment type="subcellular location">
    <subcellularLocation>
        <location evidence="1">Cytoplasm</location>
    </subcellularLocation>
</comment>
<dbReference type="CDD" id="cd00383">
    <property type="entry name" value="trans_reg_C"/>
    <property type="match status" value="1"/>
</dbReference>
<keyword evidence="2" id="KW-0597">Phosphoprotein</keyword>
<dbReference type="InterPro" id="IPR039420">
    <property type="entry name" value="WalR-like"/>
</dbReference>
<sequence>MQRTEDDRAVTEMQAAWTGLPDAFDEGDYCNTTRRIIIVSPLPASLRALVAALTTRCYDVLVFHHEHDPALSMLQADLLVVDRTRGGFGEKVQYAGGGAQLTLVHGEEEAMGENVLVWPQPLEGALAVIERLAEQGQPANASAPEHGEQLLLKDIAVDLKRMTVQRAGQPINLTKTEFDMLKALLTSGGSVLTRQDIMERLWGDGYFGGSNSVDVHIKSLRHKLGDDPKKPYYIVTVRGVGYRIAD</sequence>
<dbReference type="GO" id="GO:0000156">
    <property type="term" value="F:phosphorelay response regulator activity"/>
    <property type="evidence" value="ECO:0007669"/>
    <property type="project" value="TreeGrafter"/>
</dbReference>
<accession>A0A5S5CM40</accession>
<dbReference type="InterPro" id="IPR036388">
    <property type="entry name" value="WH-like_DNA-bd_sf"/>
</dbReference>
<evidence type="ECO:0000313" key="10">
    <source>
        <dbReference type="Proteomes" id="UP000323257"/>
    </source>
</evidence>
<dbReference type="SMART" id="SM00862">
    <property type="entry name" value="Trans_reg_C"/>
    <property type="match status" value="1"/>
</dbReference>
<comment type="caution">
    <text evidence="9">The sequence shown here is derived from an EMBL/GenBank/DDBJ whole genome shotgun (WGS) entry which is preliminary data.</text>
</comment>
<dbReference type="GO" id="GO:0006355">
    <property type="term" value="P:regulation of DNA-templated transcription"/>
    <property type="evidence" value="ECO:0007669"/>
    <property type="project" value="InterPro"/>
</dbReference>
<keyword evidence="6" id="KW-0804">Transcription</keyword>
<evidence type="ECO:0000259" key="8">
    <source>
        <dbReference type="PROSITE" id="PS51755"/>
    </source>
</evidence>
<dbReference type="PANTHER" id="PTHR48111:SF1">
    <property type="entry name" value="TWO-COMPONENT RESPONSE REGULATOR ORR33"/>
    <property type="match status" value="1"/>
</dbReference>
<feature type="domain" description="OmpR/PhoB-type" evidence="8">
    <location>
        <begin position="147"/>
        <end position="246"/>
    </location>
</feature>
<dbReference type="SUPFAM" id="SSF46894">
    <property type="entry name" value="C-terminal effector domain of the bipartite response regulators"/>
    <property type="match status" value="1"/>
</dbReference>
<evidence type="ECO:0000256" key="2">
    <source>
        <dbReference type="ARBA" id="ARBA00022553"/>
    </source>
</evidence>
<dbReference type="OrthoDB" id="2652196at2"/>
<evidence type="ECO:0000256" key="3">
    <source>
        <dbReference type="ARBA" id="ARBA00023012"/>
    </source>
</evidence>
<organism evidence="9 10">
    <name type="scientific">Paenibacillus methanolicus</name>
    <dbReference type="NCBI Taxonomy" id="582686"/>
    <lineage>
        <taxon>Bacteria</taxon>
        <taxon>Bacillati</taxon>
        <taxon>Bacillota</taxon>
        <taxon>Bacilli</taxon>
        <taxon>Bacillales</taxon>
        <taxon>Paenibacillaceae</taxon>
        <taxon>Paenibacillus</taxon>
    </lineage>
</organism>
<dbReference type="RefSeq" id="WP_148927618.1">
    <property type="nucleotide sequence ID" value="NZ_VNHS01000001.1"/>
</dbReference>
<evidence type="ECO:0000256" key="7">
    <source>
        <dbReference type="PROSITE-ProRule" id="PRU01091"/>
    </source>
</evidence>
<dbReference type="InterPro" id="IPR001867">
    <property type="entry name" value="OmpR/PhoB-type_DNA-bd"/>
</dbReference>
<name>A0A5S5CM40_9BACL</name>
<evidence type="ECO:0000313" key="9">
    <source>
        <dbReference type="EMBL" id="TYP79571.1"/>
    </source>
</evidence>
<proteinExistence type="predicted"/>
<dbReference type="GO" id="GO:0005829">
    <property type="term" value="C:cytosol"/>
    <property type="evidence" value="ECO:0007669"/>
    <property type="project" value="TreeGrafter"/>
</dbReference>
<dbReference type="GO" id="GO:0032993">
    <property type="term" value="C:protein-DNA complex"/>
    <property type="evidence" value="ECO:0007669"/>
    <property type="project" value="TreeGrafter"/>
</dbReference>
<dbReference type="Pfam" id="PF00486">
    <property type="entry name" value="Trans_reg_C"/>
    <property type="match status" value="1"/>
</dbReference>
<evidence type="ECO:0000256" key="5">
    <source>
        <dbReference type="ARBA" id="ARBA00023125"/>
    </source>
</evidence>
<dbReference type="PANTHER" id="PTHR48111">
    <property type="entry name" value="REGULATOR OF RPOS"/>
    <property type="match status" value="1"/>
</dbReference>
<keyword evidence="5 7" id="KW-0238">DNA-binding</keyword>
<dbReference type="EMBL" id="VNHS01000001">
    <property type="protein sequence ID" value="TYP79571.1"/>
    <property type="molecule type" value="Genomic_DNA"/>
</dbReference>
<reference evidence="9 10" key="1">
    <citation type="submission" date="2019-07" db="EMBL/GenBank/DDBJ databases">
        <title>Genomic Encyclopedia of Type Strains, Phase III (KMG-III): the genomes of soil and plant-associated and newly described type strains.</title>
        <authorList>
            <person name="Whitman W."/>
        </authorList>
    </citation>
    <scope>NUCLEOTIDE SEQUENCE [LARGE SCALE GENOMIC DNA]</scope>
    <source>
        <strain evidence="9 10">BL24</strain>
    </source>
</reference>
<evidence type="ECO:0000256" key="6">
    <source>
        <dbReference type="ARBA" id="ARBA00023163"/>
    </source>
</evidence>
<evidence type="ECO:0000256" key="1">
    <source>
        <dbReference type="ARBA" id="ARBA00004496"/>
    </source>
</evidence>
<dbReference type="PROSITE" id="PS51755">
    <property type="entry name" value="OMPR_PHOB"/>
    <property type="match status" value="1"/>
</dbReference>
<dbReference type="FunFam" id="1.10.10.10:FF:000018">
    <property type="entry name" value="DNA-binding response regulator ResD"/>
    <property type="match status" value="1"/>
</dbReference>
<keyword evidence="4" id="KW-0805">Transcription regulation</keyword>
<keyword evidence="3" id="KW-0902">Two-component regulatory system</keyword>
<keyword evidence="10" id="KW-1185">Reference proteome</keyword>
<dbReference type="Gene3D" id="1.10.10.10">
    <property type="entry name" value="Winged helix-like DNA-binding domain superfamily/Winged helix DNA-binding domain"/>
    <property type="match status" value="1"/>
</dbReference>
<feature type="DNA-binding region" description="OmpR/PhoB-type" evidence="7">
    <location>
        <begin position="147"/>
        <end position="246"/>
    </location>
</feature>
<dbReference type="Proteomes" id="UP000323257">
    <property type="component" value="Unassembled WGS sequence"/>
</dbReference>